<evidence type="ECO:0000313" key="3">
    <source>
        <dbReference type="EMBL" id="EHJ52940.1"/>
    </source>
</evidence>
<dbReference type="Gene3D" id="1.10.1220.10">
    <property type="entry name" value="Met repressor-like"/>
    <property type="match status" value="1"/>
</dbReference>
<comment type="similarity">
    <text evidence="1">Belongs to the RelB/DinJ antitoxin family.</text>
</comment>
<dbReference type="STRING" id="764298.STRMA_1034"/>
<dbReference type="PANTHER" id="PTHR38781">
    <property type="entry name" value="ANTITOXIN DINJ-RELATED"/>
    <property type="match status" value="1"/>
</dbReference>
<organism evidence="3 4">
    <name type="scientific">Streptococcus macacae NCTC 11558</name>
    <dbReference type="NCBI Taxonomy" id="764298"/>
    <lineage>
        <taxon>Bacteria</taxon>
        <taxon>Bacillati</taxon>
        <taxon>Bacillota</taxon>
        <taxon>Bacilli</taxon>
        <taxon>Lactobacillales</taxon>
        <taxon>Streptococcaceae</taxon>
        <taxon>Streptococcus</taxon>
    </lineage>
</organism>
<keyword evidence="4" id="KW-1185">Reference proteome</keyword>
<dbReference type="RefSeq" id="WP_003081582.1">
    <property type="nucleotide sequence ID" value="NZ_AEUW02000001.1"/>
</dbReference>
<proteinExistence type="inferred from homology"/>
<dbReference type="EMBL" id="AEUW02000001">
    <property type="protein sequence ID" value="EHJ52940.1"/>
    <property type="molecule type" value="Genomic_DNA"/>
</dbReference>
<dbReference type="Proteomes" id="UP000003573">
    <property type="component" value="Unassembled WGS sequence"/>
</dbReference>
<comment type="caution">
    <text evidence="3">The sequence shown here is derived from an EMBL/GenBank/DDBJ whole genome shotgun (WGS) entry which is preliminary data.</text>
</comment>
<evidence type="ECO:0000313" key="4">
    <source>
        <dbReference type="Proteomes" id="UP000003573"/>
    </source>
</evidence>
<dbReference type="GO" id="GO:0006355">
    <property type="term" value="P:regulation of DNA-templated transcription"/>
    <property type="evidence" value="ECO:0007669"/>
    <property type="project" value="InterPro"/>
</dbReference>
<name>G5JUP4_9STRE</name>
<evidence type="ECO:0000256" key="1">
    <source>
        <dbReference type="ARBA" id="ARBA00010562"/>
    </source>
</evidence>
<dbReference type="GO" id="GO:0006351">
    <property type="term" value="P:DNA-templated transcription"/>
    <property type="evidence" value="ECO:0007669"/>
    <property type="project" value="TreeGrafter"/>
</dbReference>
<dbReference type="Pfam" id="PF04221">
    <property type="entry name" value="RelB"/>
    <property type="match status" value="1"/>
</dbReference>
<protein>
    <submittedName>
        <fullName evidence="3">Addiction module antitoxin, RelB/DinJ family</fullName>
    </submittedName>
</protein>
<dbReference type="PANTHER" id="PTHR38781:SF1">
    <property type="entry name" value="ANTITOXIN DINJ-RELATED"/>
    <property type="match status" value="1"/>
</dbReference>
<dbReference type="NCBIfam" id="TIGR02384">
    <property type="entry name" value="RelB_DinJ"/>
    <property type="match status" value="1"/>
</dbReference>
<dbReference type="eggNOG" id="COG3077">
    <property type="taxonomic scope" value="Bacteria"/>
</dbReference>
<dbReference type="InterPro" id="IPR013321">
    <property type="entry name" value="Arc_rbn_hlx_hlx"/>
</dbReference>
<dbReference type="AlphaFoldDB" id="G5JUP4"/>
<reference evidence="3 4" key="1">
    <citation type="journal article" date="2014" name="Int. J. Syst. Evol. Microbiol.">
        <title>Phylogenomics and the dynamic genome evolution of the genus Streptococcus.</title>
        <authorList>
            <consortium name="The Broad Institute Genome Sequencing Platform"/>
            <person name="Richards V.P."/>
            <person name="Palmer S.R."/>
            <person name="Pavinski Bitar P.D."/>
            <person name="Qin X."/>
            <person name="Weinstock G.M."/>
            <person name="Highlander S.K."/>
            <person name="Town C.D."/>
            <person name="Burne R.A."/>
            <person name="Stanhope M.J."/>
        </authorList>
    </citation>
    <scope>NUCLEOTIDE SEQUENCE [LARGE SCALE GENOMIC DNA]</scope>
    <source>
        <strain evidence="3 4">NCTC 11558</strain>
    </source>
</reference>
<dbReference type="OrthoDB" id="9804867at2"/>
<gene>
    <name evidence="3" type="ORF">STRMA_1034</name>
</gene>
<dbReference type="InterPro" id="IPR007337">
    <property type="entry name" value="RelB/DinJ"/>
</dbReference>
<sequence length="97" mass="11108">MKTASVNVRIQEDIKEQAEAILTKIGLPRAVAIDLFYRQIIMNNGIPFALTVPKEIPNREEMSDKEFHNMLSKAMEQARNKEAQDLYTVFDDLLQGL</sequence>
<evidence type="ECO:0000256" key="2">
    <source>
        <dbReference type="ARBA" id="ARBA00022649"/>
    </source>
</evidence>
<accession>G5JUP4</accession>
<keyword evidence="2" id="KW-1277">Toxin-antitoxin system</keyword>